<proteinExistence type="predicted"/>
<accession>A0A7T8HJM1</accession>
<feature type="region of interest" description="Disordered" evidence="1">
    <location>
        <begin position="1"/>
        <end position="24"/>
    </location>
</feature>
<sequence length="72" mass="7982">KVGRKSRRLTKPKPKKKKQVAQFQYPEIEDRDNSVAQSSVILDLGAPISVAASSRSLHAVMFAVDLANYNVQ</sequence>
<evidence type="ECO:0000256" key="1">
    <source>
        <dbReference type="SAM" id="MobiDB-lite"/>
    </source>
</evidence>
<protein>
    <submittedName>
        <fullName evidence="2">Uncharacterized protein</fullName>
    </submittedName>
</protein>
<feature type="compositionally biased region" description="Basic residues" evidence="1">
    <location>
        <begin position="1"/>
        <end position="19"/>
    </location>
</feature>
<reference evidence="3" key="1">
    <citation type="submission" date="2021-01" db="EMBL/GenBank/DDBJ databases">
        <title>Caligus Genome Assembly.</title>
        <authorList>
            <person name="Gallardo-Escarate C."/>
        </authorList>
    </citation>
    <scope>NUCLEOTIDE SEQUENCE [LARGE SCALE GENOMIC DNA]</scope>
</reference>
<name>A0A7T8HJM1_CALRO</name>
<organism evidence="2 3">
    <name type="scientific">Caligus rogercresseyi</name>
    <name type="common">Sea louse</name>
    <dbReference type="NCBI Taxonomy" id="217165"/>
    <lineage>
        <taxon>Eukaryota</taxon>
        <taxon>Metazoa</taxon>
        <taxon>Ecdysozoa</taxon>
        <taxon>Arthropoda</taxon>
        <taxon>Crustacea</taxon>
        <taxon>Multicrustacea</taxon>
        <taxon>Hexanauplia</taxon>
        <taxon>Copepoda</taxon>
        <taxon>Siphonostomatoida</taxon>
        <taxon>Caligidae</taxon>
        <taxon>Caligus</taxon>
    </lineage>
</organism>
<gene>
    <name evidence="2" type="ORF">FKW44_012547</name>
</gene>
<evidence type="ECO:0000313" key="3">
    <source>
        <dbReference type="Proteomes" id="UP000595437"/>
    </source>
</evidence>
<keyword evidence="3" id="KW-1185">Reference proteome</keyword>
<dbReference type="Proteomes" id="UP000595437">
    <property type="component" value="Chromosome 8"/>
</dbReference>
<evidence type="ECO:0000313" key="2">
    <source>
        <dbReference type="EMBL" id="QQP51243.1"/>
    </source>
</evidence>
<feature type="non-terminal residue" evidence="2">
    <location>
        <position position="1"/>
    </location>
</feature>
<dbReference type="EMBL" id="CP045897">
    <property type="protein sequence ID" value="QQP51243.1"/>
    <property type="molecule type" value="Genomic_DNA"/>
</dbReference>
<dbReference type="AlphaFoldDB" id="A0A7T8HJM1"/>